<feature type="chain" id="PRO_5017211714" evidence="1">
    <location>
        <begin position="23"/>
        <end position="363"/>
    </location>
</feature>
<proteinExistence type="predicted"/>
<dbReference type="AlphaFoldDB" id="A0A1G8B143"/>
<dbReference type="Proteomes" id="UP000243588">
    <property type="component" value="Unassembled WGS sequence"/>
</dbReference>
<feature type="domain" description="Putative carbohydrate metabolism" evidence="2">
    <location>
        <begin position="122"/>
        <end position="359"/>
    </location>
</feature>
<dbReference type="InterPro" id="IPR038653">
    <property type="entry name" value="Put_CMD_sf"/>
</dbReference>
<dbReference type="STRING" id="702745.SAMN05421818_10139"/>
<dbReference type="PROSITE" id="PS51257">
    <property type="entry name" value="PROKAR_LIPOPROTEIN"/>
    <property type="match status" value="1"/>
</dbReference>
<gene>
    <name evidence="3" type="ORF">SAMN05421818_10139</name>
</gene>
<evidence type="ECO:0000313" key="4">
    <source>
        <dbReference type="Proteomes" id="UP000243588"/>
    </source>
</evidence>
<reference evidence="4" key="1">
    <citation type="submission" date="2016-10" db="EMBL/GenBank/DDBJ databases">
        <authorList>
            <person name="Varghese N."/>
            <person name="Submissions S."/>
        </authorList>
    </citation>
    <scope>NUCLEOTIDE SEQUENCE [LARGE SCALE GENOMIC DNA]</scope>
    <source>
        <strain evidence="4">DSM 23313</strain>
    </source>
</reference>
<protein>
    <submittedName>
        <fullName evidence="3">Carbohydrate metabolism domain-containing protein</fullName>
    </submittedName>
</protein>
<dbReference type="Pfam" id="PF13201">
    <property type="entry name" value="PCMD"/>
    <property type="match status" value="1"/>
</dbReference>
<dbReference type="RefSeq" id="WP_245722914.1">
    <property type="nucleotide sequence ID" value="NZ_FNDQ01000001.1"/>
</dbReference>
<evidence type="ECO:0000256" key="1">
    <source>
        <dbReference type="SAM" id="SignalP"/>
    </source>
</evidence>
<sequence>MRKILIISSLFMAALVMGSCYKDEELDTNADILEAYIPSEYLKTDPIITNTSIEFKVKSNTDLRKQSPFFIISPNATMDPPNGTTRDFSNAQKVTITAQDPTWKKTYLVSFTTDELSTSYTFNNAELTNNNRYYRFFEYGSNGEKIYDWDSGNAGYVTIAGNLPPESYPTTTAPGRNGGLAVNMQTVYTSPIAEFTKSPIAAGNLFIGSFQFAGISRPLKSTRFGLPYEGDMPKSLRGFFKYKAGDVVTDKYFNPVTGKKDYFDIYAILFESRDKENYLDGTHKFKDPRNVAIARVPQEQRIETDKWTEFEVPFEFVNGKKFDPTKSYVLAIVMTSSIEGDEFTGAIGSTLIVDEIELVYDNK</sequence>
<evidence type="ECO:0000259" key="2">
    <source>
        <dbReference type="Pfam" id="PF13201"/>
    </source>
</evidence>
<keyword evidence="1" id="KW-0732">Signal</keyword>
<name>A0A1G8B143_9FLAO</name>
<accession>A0A1G8B143</accession>
<dbReference type="InterPro" id="IPR025112">
    <property type="entry name" value="PCMD"/>
</dbReference>
<dbReference type="Gene3D" id="2.60.120.890">
    <property type="entry name" value="BT2081, beta-jelly-roll domain"/>
    <property type="match status" value="1"/>
</dbReference>
<dbReference type="Gene3D" id="2.60.40.2340">
    <property type="match status" value="1"/>
</dbReference>
<evidence type="ECO:0000313" key="3">
    <source>
        <dbReference type="EMBL" id="SDH26350.1"/>
    </source>
</evidence>
<feature type="signal peptide" evidence="1">
    <location>
        <begin position="1"/>
        <end position="22"/>
    </location>
</feature>
<organism evidence="3 4">
    <name type="scientific">Myroides phaeus</name>
    <dbReference type="NCBI Taxonomy" id="702745"/>
    <lineage>
        <taxon>Bacteria</taxon>
        <taxon>Pseudomonadati</taxon>
        <taxon>Bacteroidota</taxon>
        <taxon>Flavobacteriia</taxon>
        <taxon>Flavobacteriales</taxon>
        <taxon>Flavobacteriaceae</taxon>
        <taxon>Myroides</taxon>
    </lineage>
</organism>
<keyword evidence="4" id="KW-1185">Reference proteome</keyword>
<dbReference type="EMBL" id="FNDQ01000001">
    <property type="protein sequence ID" value="SDH26350.1"/>
    <property type="molecule type" value="Genomic_DNA"/>
</dbReference>